<dbReference type="AlphaFoldDB" id="A0A1G1XSJ8"/>
<sequence>MVSWLNYTTLSPSVPTNFTTPVELYLYKIAYYLNGDREICPPKADPPLAETPFAESGICPPKADPPPAETHLCRGGDLNSYALRRPAFGGMRIPTFVGRSHFTI</sequence>
<comment type="caution">
    <text evidence="1">The sequence shown here is derived from an EMBL/GenBank/DDBJ whole genome shotgun (WGS) entry which is preliminary data.</text>
</comment>
<reference evidence="1 2" key="1">
    <citation type="journal article" date="2016" name="Nat. Commun.">
        <title>Thousands of microbial genomes shed light on interconnected biogeochemical processes in an aquifer system.</title>
        <authorList>
            <person name="Anantharaman K."/>
            <person name="Brown C.T."/>
            <person name="Hug L.A."/>
            <person name="Sharon I."/>
            <person name="Castelle C.J."/>
            <person name="Probst A.J."/>
            <person name="Thomas B.C."/>
            <person name="Singh A."/>
            <person name="Wilkins M.J."/>
            <person name="Karaoz U."/>
            <person name="Brodie E.L."/>
            <person name="Williams K.H."/>
            <person name="Hubbard S.S."/>
            <person name="Banfield J.F."/>
        </authorList>
    </citation>
    <scope>NUCLEOTIDE SEQUENCE [LARGE SCALE GENOMIC DNA]</scope>
</reference>
<accession>A0A1G1XSJ8</accession>
<organism evidence="1 2">
    <name type="scientific">Candidatus Buchananbacteria bacterium RBG_13_39_9</name>
    <dbReference type="NCBI Taxonomy" id="1797531"/>
    <lineage>
        <taxon>Bacteria</taxon>
        <taxon>Candidatus Buchananiibacteriota</taxon>
    </lineage>
</organism>
<dbReference type="EMBL" id="MHIA01000002">
    <property type="protein sequence ID" value="OGY42998.1"/>
    <property type="molecule type" value="Genomic_DNA"/>
</dbReference>
<protein>
    <submittedName>
        <fullName evidence="1">Uncharacterized protein</fullName>
    </submittedName>
</protein>
<dbReference type="Proteomes" id="UP000176260">
    <property type="component" value="Unassembled WGS sequence"/>
</dbReference>
<name>A0A1G1XSJ8_9BACT</name>
<evidence type="ECO:0000313" key="2">
    <source>
        <dbReference type="Proteomes" id="UP000176260"/>
    </source>
</evidence>
<proteinExistence type="predicted"/>
<evidence type="ECO:0000313" key="1">
    <source>
        <dbReference type="EMBL" id="OGY42998.1"/>
    </source>
</evidence>
<gene>
    <name evidence="1" type="ORF">A2Y67_03355</name>
</gene>